<dbReference type="KEGG" id="fbm:MQE35_11225"/>
<evidence type="ECO:0000313" key="2">
    <source>
        <dbReference type="EMBL" id="UOB16308.1"/>
    </source>
</evidence>
<organism evidence="2 3">
    <name type="scientific">Abyssalbus ytuae</name>
    <dbReference type="NCBI Taxonomy" id="2926907"/>
    <lineage>
        <taxon>Bacteria</taxon>
        <taxon>Pseudomonadati</taxon>
        <taxon>Bacteroidota</taxon>
        <taxon>Flavobacteriia</taxon>
        <taxon>Flavobacteriales</taxon>
        <taxon>Flavobacteriaceae</taxon>
        <taxon>Abyssalbus</taxon>
    </lineage>
</organism>
<dbReference type="Proteomes" id="UP000831290">
    <property type="component" value="Chromosome"/>
</dbReference>
<dbReference type="InterPro" id="IPR050789">
    <property type="entry name" value="Diverse_Enzym_Activities"/>
</dbReference>
<dbReference type="RefSeq" id="WP_255841482.1">
    <property type="nucleotide sequence ID" value="NZ_CP094358.1"/>
</dbReference>
<dbReference type="InterPro" id="IPR001466">
    <property type="entry name" value="Beta-lactam-related"/>
</dbReference>
<dbReference type="EMBL" id="CP094358">
    <property type="protein sequence ID" value="UOB16308.1"/>
    <property type="molecule type" value="Genomic_DNA"/>
</dbReference>
<dbReference type="PANTHER" id="PTHR43283:SF7">
    <property type="entry name" value="BETA-LACTAMASE-RELATED DOMAIN-CONTAINING PROTEIN"/>
    <property type="match status" value="1"/>
</dbReference>
<name>A0A9E6ZPD8_9FLAO</name>
<proteinExistence type="predicted"/>
<dbReference type="PANTHER" id="PTHR43283">
    <property type="entry name" value="BETA-LACTAMASE-RELATED"/>
    <property type="match status" value="1"/>
</dbReference>
<accession>A0A9E6ZPD8</accession>
<sequence length="551" mass="61973">MLINQKILSKRTVLHFFVFFVLLNFTCCKKEVKPQPQVEEPQVEEPFSFPRSSPEEQGVSSQSIVKLLNEITKSEIQFHSIMILRHGNVIAEGWWDPYKPEYKHQLYSLSKSFTSTAVGLAVKEGLLSVNDKVVSFFPDEVPADIDPKMKELTVKHLLTMSTGHAEEPMAKMMDAKGSSWVKTFLSTSLENDPGTEFLYNTPATFMLSAIVQKVSGQKLIDFLKPRLFEPLDITEADWKENPQGINTGGYGLRVKTEDIAKLGQLYLQKGQWEGKEILTEQWVNEATHKQVDSKPWGKDYDETNDWAQGYGYQFWMCYPGGFRGDGAFGQFCIVMPEKDLVVAITSESFDMGKNMRLVWDNLLPGIQNEALPEDIIGGVEFEQALKNLAIPAPATIDTTDIISKISGKQYTFDENNEAGADTMFFIFKEEGKCTVIVNEGKETTEIDCGMNKWVVDDNEKKTAESLFPVPGGINFSSKIAANAVWMDSTTLQLTWRFLETVHGDKITCKFEGDDYEKVTLTFLNSVAEGTDQSDPRKPLTGQVGVKINRAK</sequence>
<dbReference type="Gene3D" id="3.40.710.10">
    <property type="entry name" value="DD-peptidase/beta-lactamase superfamily"/>
    <property type="match status" value="1"/>
</dbReference>
<keyword evidence="3" id="KW-1185">Reference proteome</keyword>
<dbReference type="Pfam" id="PF00144">
    <property type="entry name" value="Beta-lactamase"/>
    <property type="match status" value="1"/>
</dbReference>
<dbReference type="SUPFAM" id="SSF56601">
    <property type="entry name" value="beta-lactamase/transpeptidase-like"/>
    <property type="match status" value="1"/>
</dbReference>
<dbReference type="InterPro" id="IPR012338">
    <property type="entry name" value="Beta-lactam/transpept-like"/>
</dbReference>
<evidence type="ECO:0000313" key="3">
    <source>
        <dbReference type="Proteomes" id="UP000831290"/>
    </source>
</evidence>
<dbReference type="AlphaFoldDB" id="A0A9E6ZPD8"/>
<feature type="domain" description="Beta-lactamase-related" evidence="1">
    <location>
        <begin position="80"/>
        <end position="356"/>
    </location>
</feature>
<reference evidence="2" key="1">
    <citation type="submission" date="2022-03" db="EMBL/GenBank/DDBJ databases">
        <title>Description of Abyssus ytuae gen. nov., sp. nov., a novel member of the family Flavobacteriaceae isolated from the sediment of Mariana Trench.</title>
        <authorList>
            <person name="Zhang J."/>
            <person name="Xu X."/>
        </authorList>
    </citation>
    <scope>NUCLEOTIDE SEQUENCE</scope>
    <source>
        <strain evidence="2">MT3330</strain>
    </source>
</reference>
<protein>
    <submittedName>
        <fullName evidence="2">Beta-lactamase family protein</fullName>
    </submittedName>
</protein>
<evidence type="ECO:0000259" key="1">
    <source>
        <dbReference type="Pfam" id="PF00144"/>
    </source>
</evidence>
<gene>
    <name evidence="2" type="ORF">MQE35_11225</name>
</gene>